<feature type="region of interest" description="Disordered" evidence="1">
    <location>
        <begin position="20"/>
        <end position="80"/>
    </location>
</feature>
<feature type="compositionally biased region" description="Basic and acidic residues" evidence="1">
    <location>
        <begin position="45"/>
        <end position="74"/>
    </location>
</feature>
<dbReference type="InterPro" id="IPR028904">
    <property type="entry name" value="Tox-REase-5_dom"/>
</dbReference>
<organism evidence="3 4">
    <name type="scientific">Paraburkholderia podalyriae</name>
    <dbReference type="NCBI Taxonomy" id="1938811"/>
    <lineage>
        <taxon>Bacteria</taxon>
        <taxon>Pseudomonadati</taxon>
        <taxon>Pseudomonadota</taxon>
        <taxon>Betaproteobacteria</taxon>
        <taxon>Burkholderiales</taxon>
        <taxon>Burkholderiaceae</taxon>
        <taxon>Paraburkholderia</taxon>
    </lineage>
</organism>
<evidence type="ECO:0000256" key="1">
    <source>
        <dbReference type="SAM" id="MobiDB-lite"/>
    </source>
</evidence>
<keyword evidence="4" id="KW-1185">Reference proteome</keyword>
<accession>A0ABR7PT53</accession>
<dbReference type="EMBL" id="VZQQ01000020">
    <property type="protein sequence ID" value="MBC8749439.1"/>
    <property type="molecule type" value="Genomic_DNA"/>
</dbReference>
<name>A0ABR7PT53_9BURK</name>
<feature type="domain" description="Tox-REase-5" evidence="2">
    <location>
        <begin position="84"/>
        <end position="183"/>
    </location>
</feature>
<gene>
    <name evidence="3" type="ORF">F6X42_23480</name>
</gene>
<dbReference type="Pfam" id="PF15648">
    <property type="entry name" value="Tox-REase-5"/>
    <property type="match status" value="1"/>
</dbReference>
<proteinExistence type="predicted"/>
<protein>
    <recommendedName>
        <fullName evidence="2">Tox-REase-5 domain-containing protein</fullName>
    </recommendedName>
</protein>
<evidence type="ECO:0000313" key="3">
    <source>
        <dbReference type="EMBL" id="MBC8749439.1"/>
    </source>
</evidence>
<comment type="caution">
    <text evidence="3">The sequence shown here is derived from an EMBL/GenBank/DDBJ whole genome shotgun (WGS) entry which is preliminary data.</text>
</comment>
<reference evidence="3 4" key="1">
    <citation type="submission" date="2019-09" db="EMBL/GenBank/DDBJ databases">
        <title>Paraburkholderia podalyriae sp. nov., A South African Podalyria-associated rhizobium.</title>
        <authorList>
            <person name="Mavima L."/>
            <person name="Beukes C.W."/>
            <person name="Palmer M."/>
            <person name="De Meyer S.E."/>
            <person name="James E.K."/>
            <person name="Maluk M."/>
            <person name="Avontuur J.R."/>
            <person name="Chan W.Y."/>
            <person name="Venter S.N."/>
            <person name="Steenkamp E.T."/>
        </authorList>
    </citation>
    <scope>NUCLEOTIDE SEQUENCE [LARGE SCALE GENOMIC DNA]</scope>
    <source>
        <strain evidence="3 4">WC7.3b</strain>
    </source>
</reference>
<dbReference type="Proteomes" id="UP000736373">
    <property type="component" value="Unassembled WGS sequence"/>
</dbReference>
<sequence>MGIPFPATLGTAAAQLAQVRPIPVPRPAPGPAAGHFGDSGAGADRGLDSLPRDRSRERERPCKCPPEKSGEKVQRNHNMNPEPRRYQARITEFEYGIVTGGNGNETSQGWNMEWEWLGTDFDGFQPAQCLLQEAKGNYDQFIGVDDKPKPFFAGFKKMTDQIIDQGTKVRANPPARLMWYFQTPKTRQYMLSTLRVAGVPSVNQP</sequence>
<dbReference type="RefSeq" id="WP_187636442.1">
    <property type="nucleotide sequence ID" value="NZ_VZQQ01000020.1"/>
</dbReference>
<evidence type="ECO:0000313" key="4">
    <source>
        <dbReference type="Proteomes" id="UP000736373"/>
    </source>
</evidence>
<evidence type="ECO:0000259" key="2">
    <source>
        <dbReference type="Pfam" id="PF15648"/>
    </source>
</evidence>